<feature type="transmembrane region" description="Helical" evidence="1">
    <location>
        <begin position="7"/>
        <end position="24"/>
    </location>
</feature>
<dbReference type="PANTHER" id="PTHR34220:SF7">
    <property type="entry name" value="SENSOR HISTIDINE KINASE YPDA"/>
    <property type="match status" value="1"/>
</dbReference>
<feature type="transmembrane region" description="Helical" evidence="1">
    <location>
        <begin position="157"/>
        <end position="177"/>
    </location>
</feature>
<evidence type="ECO:0000313" key="4">
    <source>
        <dbReference type="Proteomes" id="UP000305848"/>
    </source>
</evidence>
<keyword evidence="1" id="KW-0472">Membrane</keyword>
<dbReference type="InterPro" id="IPR036890">
    <property type="entry name" value="HATPase_C_sf"/>
</dbReference>
<sequence>MTNCTYYLMFCISLFANFIGLYISSCKTCIWYKTPNVKVFCLLHLIMRFFWKYKLDHLVFWCVTISFYASVTAHLISTAGLFQYCLNIVVRNGLLMLICYSNVYYCFPQYFKRGKYALYALSVVSCLLFYTIFQNIYDTWLYGYVLGDLQKQSLFYNTFYNFSIALFYLSFTLALALSKNWYKQQQLLQKIQVEQLETELQYLKAQINPHFLFNSINTIYFQIDKKNMEARESLQKFSELLRYQLYECNEQEIAIEKEIEYLKSYIDLQRLRRKKNYNIQFETGADVQHFSIAPLLLIAFVENAFKHVSNYADKDNTIQVQLHQQNGYMLFHVINTKSNNYVAHDGDGIGLKNVQRRLKLLYENRYDLQIENEPDFYAVHLKLQTS</sequence>
<feature type="domain" description="Signal transduction histidine kinase internal region" evidence="2">
    <location>
        <begin position="198"/>
        <end position="275"/>
    </location>
</feature>
<feature type="transmembrane region" description="Helical" evidence="1">
    <location>
        <begin position="116"/>
        <end position="137"/>
    </location>
</feature>
<keyword evidence="1" id="KW-0812">Transmembrane</keyword>
<gene>
    <name evidence="3" type="ORF">FC093_16700</name>
</gene>
<dbReference type="SUPFAM" id="SSF55874">
    <property type="entry name" value="ATPase domain of HSP90 chaperone/DNA topoisomerase II/histidine kinase"/>
    <property type="match status" value="1"/>
</dbReference>
<keyword evidence="1" id="KW-1133">Transmembrane helix</keyword>
<dbReference type="InterPro" id="IPR050640">
    <property type="entry name" value="Bact_2-comp_sensor_kinase"/>
</dbReference>
<evidence type="ECO:0000256" key="1">
    <source>
        <dbReference type="SAM" id="Phobius"/>
    </source>
</evidence>
<dbReference type="Pfam" id="PF06580">
    <property type="entry name" value="His_kinase"/>
    <property type="match status" value="1"/>
</dbReference>
<proteinExistence type="predicted"/>
<dbReference type="Proteomes" id="UP000305848">
    <property type="component" value="Unassembled WGS sequence"/>
</dbReference>
<organism evidence="3 4">
    <name type="scientific">Ilyomonas limi</name>
    <dbReference type="NCBI Taxonomy" id="2575867"/>
    <lineage>
        <taxon>Bacteria</taxon>
        <taxon>Pseudomonadati</taxon>
        <taxon>Bacteroidota</taxon>
        <taxon>Chitinophagia</taxon>
        <taxon>Chitinophagales</taxon>
        <taxon>Chitinophagaceae</taxon>
        <taxon>Ilyomonas</taxon>
    </lineage>
</organism>
<comment type="caution">
    <text evidence="3">The sequence shown here is derived from an EMBL/GenBank/DDBJ whole genome shotgun (WGS) entry which is preliminary data.</text>
</comment>
<evidence type="ECO:0000259" key="2">
    <source>
        <dbReference type="Pfam" id="PF06580"/>
    </source>
</evidence>
<protein>
    <submittedName>
        <fullName evidence="3">GHKL domain-containing protein</fullName>
    </submittedName>
</protein>
<dbReference type="OrthoDB" id="9792992at2"/>
<dbReference type="PANTHER" id="PTHR34220">
    <property type="entry name" value="SENSOR HISTIDINE KINASE YPDA"/>
    <property type="match status" value="1"/>
</dbReference>
<dbReference type="InterPro" id="IPR010559">
    <property type="entry name" value="Sig_transdc_His_kin_internal"/>
</dbReference>
<evidence type="ECO:0000313" key="3">
    <source>
        <dbReference type="EMBL" id="TKK66675.1"/>
    </source>
</evidence>
<feature type="transmembrane region" description="Helical" evidence="1">
    <location>
        <begin position="88"/>
        <end position="107"/>
    </location>
</feature>
<feature type="transmembrane region" description="Helical" evidence="1">
    <location>
        <begin position="58"/>
        <end position="82"/>
    </location>
</feature>
<accession>A0A4U3KVQ6</accession>
<name>A0A4U3KVQ6_9BACT</name>
<dbReference type="AlphaFoldDB" id="A0A4U3KVQ6"/>
<dbReference type="EMBL" id="SZQL01000014">
    <property type="protein sequence ID" value="TKK66675.1"/>
    <property type="molecule type" value="Genomic_DNA"/>
</dbReference>
<keyword evidence="4" id="KW-1185">Reference proteome</keyword>
<dbReference type="GO" id="GO:0016020">
    <property type="term" value="C:membrane"/>
    <property type="evidence" value="ECO:0007669"/>
    <property type="project" value="InterPro"/>
</dbReference>
<reference evidence="3 4" key="1">
    <citation type="submission" date="2019-05" db="EMBL/GenBank/DDBJ databases">
        <title>Panacibacter sp. strain 17mud1-8 Genome sequencing and assembly.</title>
        <authorList>
            <person name="Chhetri G."/>
        </authorList>
    </citation>
    <scope>NUCLEOTIDE SEQUENCE [LARGE SCALE GENOMIC DNA]</scope>
    <source>
        <strain evidence="3 4">17mud1-8</strain>
    </source>
</reference>
<dbReference type="GO" id="GO:0000155">
    <property type="term" value="F:phosphorelay sensor kinase activity"/>
    <property type="evidence" value="ECO:0007669"/>
    <property type="project" value="InterPro"/>
</dbReference>